<dbReference type="Proteomes" id="UP000188937">
    <property type="component" value="Chromosome"/>
</dbReference>
<dbReference type="OrthoDB" id="9877321at2"/>
<dbReference type="RefSeq" id="WP_077813405.1">
    <property type="nucleotide sequence ID" value="NZ_CP014692.1"/>
</dbReference>
<dbReference type="AlphaFoldDB" id="A0A1U9KHR7"/>
<accession>A0A1U9KHR7</accession>
<evidence type="ECO:0000313" key="2">
    <source>
        <dbReference type="Proteomes" id="UP000188937"/>
    </source>
</evidence>
<dbReference type="EMBL" id="CP014692">
    <property type="protein sequence ID" value="AQS85351.1"/>
    <property type="molecule type" value="Genomic_DNA"/>
</dbReference>
<reference evidence="1 2" key="1">
    <citation type="submission" date="2016-03" db="EMBL/GenBank/DDBJ databases">
        <title>Acetic acid bacteria sequencing.</title>
        <authorList>
            <person name="Brandt J."/>
            <person name="Jakob F."/>
            <person name="Vogel R.F."/>
        </authorList>
    </citation>
    <scope>NUCLEOTIDE SEQUENCE [LARGE SCALE GENOMIC DNA]</scope>
    <source>
        <strain evidence="1 2">TMW2.1153</strain>
    </source>
</reference>
<name>A0A1U9KHR7_ACEAC</name>
<dbReference type="STRING" id="435.A0U92_11760"/>
<keyword evidence="2" id="KW-1185">Reference proteome</keyword>
<proteinExistence type="predicted"/>
<organism evidence="1 2">
    <name type="scientific">Acetobacter aceti</name>
    <dbReference type="NCBI Taxonomy" id="435"/>
    <lineage>
        <taxon>Bacteria</taxon>
        <taxon>Pseudomonadati</taxon>
        <taxon>Pseudomonadota</taxon>
        <taxon>Alphaproteobacteria</taxon>
        <taxon>Acetobacterales</taxon>
        <taxon>Acetobacteraceae</taxon>
        <taxon>Acetobacter</taxon>
        <taxon>Acetobacter subgen. Acetobacter</taxon>
    </lineage>
</organism>
<dbReference type="KEGG" id="aace:A0U92_11760"/>
<sequence length="72" mass="7979">MSTLEQLATQAGLKDTALLQCVRSDLPPVGQIADLKQRYPAAFPAPFDALTATKAEYEARLKEMGYHRRSPM</sequence>
<protein>
    <submittedName>
        <fullName evidence="1">Uncharacterized protein</fullName>
    </submittedName>
</protein>
<evidence type="ECO:0000313" key="1">
    <source>
        <dbReference type="EMBL" id="AQS85351.1"/>
    </source>
</evidence>
<gene>
    <name evidence="1" type="ORF">A0U92_11760</name>
</gene>